<dbReference type="AlphaFoldDB" id="A0A173ZV39"/>
<reference evidence="1 2" key="1">
    <citation type="submission" date="2015-09" db="EMBL/GenBank/DDBJ databases">
        <authorList>
            <consortium name="Pathogen Informatics"/>
        </authorList>
    </citation>
    <scope>NUCLEOTIDE SEQUENCE [LARGE SCALE GENOMIC DNA]</scope>
    <source>
        <strain evidence="1 2">2789STDY5608838</strain>
    </source>
</reference>
<evidence type="ECO:0000313" key="2">
    <source>
        <dbReference type="Proteomes" id="UP000095447"/>
    </source>
</evidence>
<evidence type="ECO:0000313" key="1">
    <source>
        <dbReference type="EMBL" id="CUN80161.1"/>
    </source>
</evidence>
<dbReference type="RefSeq" id="WP_055053113.1">
    <property type="nucleotide sequence ID" value="NZ_CYZA01000006.1"/>
</dbReference>
<name>A0A173ZV39_9FIRM</name>
<proteinExistence type="predicted"/>
<dbReference type="Proteomes" id="UP000095447">
    <property type="component" value="Unassembled WGS sequence"/>
</dbReference>
<organism evidence="1 2">
    <name type="scientific">Blautia obeum</name>
    <dbReference type="NCBI Taxonomy" id="40520"/>
    <lineage>
        <taxon>Bacteria</taxon>
        <taxon>Bacillati</taxon>
        <taxon>Bacillota</taxon>
        <taxon>Clostridia</taxon>
        <taxon>Lachnospirales</taxon>
        <taxon>Lachnospiraceae</taxon>
        <taxon>Blautia</taxon>
    </lineage>
</organism>
<sequence length="117" mass="13743">MEPPHINIIVVYPVEFIGDPVLEENIPKMLSVVREYIKEYESYLTFKTKIGNTVWDSEKLKYGNIAYEHQERADKLAEKMNEGISPYFWYVGKVSENVVFNEISRKVDYAVCLEKMI</sequence>
<dbReference type="EMBL" id="CYZA01000006">
    <property type="protein sequence ID" value="CUN80161.1"/>
    <property type="molecule type" value="Genomic_DNA"/>
</dbReference>
<protein>
    <submittedName>
        <fullName evidence="1">Uncharacterized protein</fullName>
    </submittedName>
</protein>
<gene>
    <name evidence="1" type="ORF">ERS852395_01354</name>
</gene>
<accession>A0A173ZV39</accession>